<feature type="active site" description="Charge relay system" evidence="8 9">
    <location>
        <position position="113"/>
    </location>
</feature>
<feature type="active site" description="Charge relay system" evidence="8 9">
    <location>
        <position position="38"/>
    </location>
</feature>
<dbReference type="InterPro" id="IPR041469">
    <property type="entry name" value="Subtilisin-like_FN3"/>
</dbReference>
<name>A0AAU9PFC4_9ASTR</name>
<evidence type="ECO:0000256" key="8">
    <source>
        <dbReference type="PIRSR" id="PIRSR615500-1"/>
    </source>
</evidence>
<feature type="domain" description="Subtilisin-like protease fibronectin type-III" evidence="12">
    <location>
        <begin position="595"/>
        <end position="689"/>
    </location>
</feature>
<dbReference type="GO" id="GO:0006508">
    <property type="term" value="P:proteolysis"/>
    <property type="evidence" value="ECO:0007669"/>
    <property type="project" value="UniProtKB-KW"/>
</dbReference>
<keyword evidence="7" id="KW-0325">Glycoprotein</keyword>
<dbReference type="Gene3D" id="2.60.40.2310">
    <property type="match status" value="1"/>
</dbReference>
<dbReference type="Gene3D" id="3.50.30.30">
    <property type="match status" value="1"/>
</dbReference>
<dbReference type="Pfam" id="PF00082">
    <property type="entry name" value="Peptidase_S8"/>
    <property type="match status" value="1"/>
</dbReference>
<dbReference type="PROSITE" id="PS00136">
    <property type="entry name" value="SUBTILASE_ASP"/>
    <property type="match status" value="1"/>
</dbReference>
<comment type="subcellular location">
    <subcellularLocation>
        <location evidence="1">Secreted</location>
    </subcellularLocation>
</comment>
<evidence type="ECO:0000256" key="3">
    <source>
        <dbReference type="ARBA" id="ARBA00022670"/>
    </source>
</evidence>
<comment type="similarity">
    <text evidence="2 9 10">Belongs to the peptidase S8 family.</text>
</comment>
<keyword evidence="3 9" id="KW-0645">Protease</keyword>
<gene>
    <name evidence="13" type="ORF">LVIROSA_LOCUS33803</name>
</gene>
<comment type="caution">
    <text evidence="13">The sequence shown here is derived from an EMBL/GenBank/DDBJ whole genome shotgun (WGS) entry which is preliminary data.</text>
</comment>
<keyword evidence="5 9" id="KW-0378">Hydrolase</keyword>
<evidence type="ECO:0000256" key="7">
    <source>
        <dbReference type="ARBA" id="ARBA00023180"/>
    </source>
</evidence>
<dbReference type="PROSITE" id="PS51892">
    <property type="entry name" value="SUBTILASE"/>
    <property type="match status" value="1"/>
</dbReference>
<evidence type="ECO:0000259" key="11">
    <source>
        <dbReference type="Pfam" id="PF00082"/>
    </source>
</evidence>
<dbReference type="InterPro" id="IPR023828">
    <property type="entry name" value="Peptidase_S8_Ser-AS"/>
</dbReference>
<dbReference type="InterPro" id="IPR000209">
    <property type="entry name" value="Peptidase_S8/S53_dom"/>
</dbReference>
<organism evidence="13 14">
    <name type="scientific">Lactuca virosa</name>
    <dbReference type="NCBI Taxonomy" id="75947"/>
    <lineage>
        <taxon>Eukaryota</taxon>
        <taxon>Viridiplantae</taxon>
        <taxon>Streptophyta</taxon>
        <taxon>Embryophyta</taxon>
        <taxon>Tracheophyta</taxon>
        <taxon>Spermatophyta</taxon>
        <taxon>Magnoliopsida</taxon>
        <taxon>eudicotyledons</taxon>
        <taxon>Gunneridae</taxon>
        <taxon>Pentapetalae</taxon>
        <taxon>asterids</taxon>
        <taxon>campanulids</taxon>
        <taxon>Asterales</taxon>
        <taxon>Asteraceae</taxon>
        <taxon>Cichorioideae</taxon>
        <taxon>Cichorieae</taxon>
        <taxon>Lactucinae</taxon>
        <taxon>Lactuca</taxon>
    </lineage>
</organism>
<accession>A0AAU9PFC4</accession>
<keyword evidence="14" id="KW-1185">Reference proteome</keyword>
<keyword evidence="6 9" id="KW-0720">Serine protease</keyword>
<reference evidence="13 14" key="1">
    <citation type="submission" date="2022-01" db="EMBL/GenBank/DDBJ databases">
        <authorList>
            <person name="Xiong W."/>
            <person name="Schranz E."/>
        </authorList>
    </citation>
    <scope>NUCLEOTIDE SEQUENCE [LARGE SCALE GENOMIC DNA]</scope>
</reference>
<dbReference type="GO" id="GO:0004252">
    <property type="term" value="F:serine-type endopeptidase activity"/>
    <property type="evidence" value="ECO:0007669"/>
    <property type="project" value="UniProtKB-UniRule"/>
</dbReference>
<evidence type="ECO:0000256" key="5">
    <source>
        <dbReference type="ARBA" id="ARBA00022801"/>
    </source>
</evidence>
<feature type="domain" description="Peptidase S8/S53" evidence="11">
    <location>
        <begin position="29"/>
        <end position="514"/>
    </location>
</feature>
<evidence type="ECO:0000256" key="10">
    <source>
        <dbReference type="RuleBase" id="RU003355"/>
    </source>
</evidence>
<proteinExistence type="inferred from homology"/>
<dbReference type="PANTHER" id="PTHR10795">
    <property type="entry name" value="PROPROTEIN CONVERTASE SUBTILISIN/KEXIN"/>
    <property type="match status" value="1"/>
</dbReference>
<evidence type="ECO:0000256" key="2">
    <source>
        <dbReference type="ARBA" id="ARBA00011073"/>
    </source>
</evidence>
<dbReference type="CDD" id="cd04852">
    <property type="entry name" value="Peptidases_S8_3"/>
    <property type="match status" value="1"/>
</dbReference>
<sequence>MKMMTSYTPNFLGLPQGIWTSEAGDRNAGEGIVIGFVDTGINPDHPSFTYDPQDGYPKNRSRFLGICDEGPHFPKNSCNGKIVSARFYAAGAQASGKLNASIDILSPYDSVGHGSHTASTAAGNHGVPVVVKGSYYGRASGMAPRARIAVYKAIYPSIGTRTDVIAAMDQAIKDGVDILSLSIGPDEPPEKTITMLSMFDIFMLFAHKAGVFVVQAAGNRGPDSYSTLSYSPWVVGVASCDTDRTYPNSLVLGNGQRFNGIGLSGPSFGEELQKYKLVLAKDAVLANGDFPRTPQYIEECQHPEALDPIIVRQSVVICMSSTGFNNGSSTLTDITNTGRALGFIGFVFVANPRYGDYIAEPYPFSISGILIPKANDTQMIMDYYEKHTERNDKGVATAYHGRAAIGEGRLAKYNAKAPIVSRFSSRGPNFIDKKRDPIDLLKPDILAPGHLIWAAWSPMSVKNPMLEGCNFGLVSGTSMATPHIAGVAALIKQRYPSWSPSIIASAMVTTATTYDKRGEPIMAEGQEMYKLHRSKPFDHGAGLVSATNALDPGLVFTSGFDDYMSFLCSIPNTDPKFIKTVIGEPCSHSFRAPSDLNVPSVTISSLKGSQLVRRTIKNVAKEMETYVCAVVPPHGVSVELNPPWFTIIPQGTQDLEVKLIVTQANDSFSHGEIILTGSLKHIVRIPLSVLPISM</sequence>
<dbReference type="SUPFAM" id="SSF52743">
    <property type="entry name" value="Subtilisin-like"/>
    <property type="match status" value="1"/>
</dbReference>
<dbReference type="PROSITE" id="PS00138">
    <property type="entry name" value="SUBTILASE_SER"/>
    <property type="match status" value="1"/>
</dbReference>
<evidence type="ECO:0000256" key="4">
    <source>
        <dbReference type="ARBA" id="ARBA00022729"/>
    </source>
</evidence>
<dbReference type="AlphaFoldDB" id="A0AAU9PFC4"/>
<dbReference type="InterPro" id="IPR023827">
    <property type="entry name" value="Peptidase_S8_Asp-AS"/>
</dbReference>
<evidence type="ECO:0000256" key="1">
    <source>
        <dbReference type="ARBA" id="ARBA00004613"/>
    </source>
</evidence>
<keyword evidence="4" id="KW-0732">Signal</keyword>
<dbReference type="Proteomes" id="UP001157418">
    <property type="component" value="Unassembled WGS sequence"/>
</dbReference>
<evidence type="ECO:0008006" key="15">
    <source>
        <dbReference type="Google" id="ProtNLM"/>
    </source>
</evidence>
<dbReference type="Gene3D" id="3.40.50.200">
    <property type="entry name" value="Peptidase S8/S53 domain"/>
    <property type="match status" value="1"/>
</dbReference>
<dbReference type="PRINTS" id="PR00723">
    <property type="entry name" value="SUBTILISIN"/>
</dbReference>
<evidence type="ECO:0000313" key="14">
    <source>
        <dbReference type="Proteomes" id="UP001157418"/>
    </source>
</evidence>
<evidence type="ECO:0000259" key="12">
    <source>
        <dbReference type="Pfam" id="PF17766"/>
    </source>
</evidence>
<evidence type="ECO:0000256" key="9">
    <source>
        <dbReference type="PROSITE-ProRule" id="PRU01240"/>
    </source>
</evidence>
<dbReference type="InterPro" id="IPR015500">
    <property type="entry name" value="Peptidase_S8_subtilisin-rel"/>
</dbReference>
<dbReference type="InterPro" id="IPR034197">
    <property type="entry name" value="Peptidases_S8_3"/>
</dbReference>
<evidence type="ECO:0000313" key="13">
    <source>
        <dbReference type="EMBL" id="CAH1448245.1"/>
    </source>
</evidence>
<protein>
    <recommendedName>
        <fullName evidence="15">Subtilisin-like protease SBT2.4</fullName>
    </recommendedName>
</protein>
<dbReference type="EMBL" id="CAKMRJ010005634">
    <property type="protein sequence ID" value="CAH1448245.1"/>
    <property type="molecule type" value="Genomic_DNA"/>
</dbReference>
<dbReference type="InterPro" id="IPR036852">
    <property type="entry name" value="Peptidase_S8/S53_dom_sf"/>
</dbReference>
<dbReference type="InterPro" id="IPR045051">
    <property type="entry name" value="SBT"/>
</dbReference>
<dbReference type="GO" id="GO:0005576">
    <property type="term" value="C:extracellular region"/>
    <property type="evidence" value="ECO:0007669"/>
    <property type="project" value="UniProtKB-SubCell"/>
</dbReference>
<dbReference type="CDD" id="cd02120">
    <property type="entry name" value="PA_subtilisin_like"/>
    <property type="match status" value="1"/>
</dbReference>
<dbReference type="Pfam" id="PF17766">
    <property type="entry name" value="fn3_6"/>
    <property type="match status" value="1"/>
</dbReference>
<feature type="active site" description="Charge relay system" evidence="8 9">
    <location>
        <position position="478"/>
    </location>
</feature>
<evidence type="ECO:0000256" key="6">
    <source>
        <dbReference type="ARBA" id="ARBA00022825"/>
    </source>
</evidence>